<protein>
    <submittedName>
        <fullName evidence="2">HET-domain-containing protein</fullName>
    </submittedName>
</protein>
<keyword evidence="3" id="KW-1185">Reference proteome</keyword>
<gene>
    <name evidence="2" type="ORF">K432DRAFT_416297</name>
</gene>
<reference evidence="2 3" key="1">
    <citation type="journal article" date="2016" name="Nat. Commun.">
        <title>Ectomycorrhizal ecology is imprinted in the genome of the dominant symbiotic fungus Cenococcum geophilum.</title>
        <authorList>
            <consortium name="DOE Joint Genome Institute"/>
            <person name="Peter M."/>
            <person name="Kohler A."/>
            <person name="Ohm R.A."/>
            <person name="Kuo A."/>
            <person name="Krutzmann J."/>
            <person name="Morin E."/>
            <person name="Arend M."/>
            <person name="Barry K.W."/>
            <person name="Binder M."/>
            <person name="Choi C."/>
            <person name="Clum A."/>
            <person name="Copeland A."/>
            <person name="Grisel N."/>
            <person name="Haridas S."/>
            <person name="Kipfer T."/>
            <person name="LaButti K."/>
            <person name="Lindquist E."/>
            <person name="Lipzen A."/>
            <person name="Maire R."/>
            <person name="Meier B."/>
            <person name="Mihaltcheva S."/>
            <person name="Molinier V."/>
            <person name="Murat C."/>
            <person name="Poggeler S."/>
            <person name="Quandt C.A."/>
            <person name="Sperisen C."/>
            <person name="Tritt A."/>
            <person name="Tisserant E."/>
            <person name="Crous P.W."/>
            <person name="Henrissat B."/>
            <person name="Nehls U."/>
            <person name="Egli S."/>
            <person name="Spatafora J.W."/>
            <person name="Grigoriev I.V."/>
            <person name="Martin F.M."/>
        </authorList>
    </citation>
    <scope>NUCLEOTIDE SEQUENCE [LARGE SCALE GENOMIC DNA]</scope>
    <source>
        <strain evidence="2 3">CBS 459.81</strain>
    </source>
</reference>
<evidence type="ECO:0000313" key="3">
    <source>
        <dbReference type="Proteomes" id="UP000250266"/>
    </source>
</evidence>
<dbReference type="EMBL" id="KV744935">
    <property type="protein sequence ID" value="OCK81059.1"/>
    <property type="molecule type" value="Genomic_DNA"/>
</dbReference>
<proteinExistence type="predicted"/>
<dbReference type="Pfam" id="PF06985">
    <property type="entry name" value="HET"/>
    <property type="match status" value="1"/>
</dbReference>
<organism evidence="2 3">
    <name type="scientific">Lepidopterella palustris CBS 459.81</name>
    <dbReference type="NCBI Taxonomy" id="1314670"/>
    <lineage>
        <taxon>Eukaryota</taxon>
        <taxon>Fungi</taxon>
        <taxon>Dikarya</taxon>
        <taxon>Ascomycota</taxon>
        <taxon>Pezizomycotina</taxon>
        <taxon>Dothideomycetes</taxon>
        <taxon>Pleosporomycetidae</taxon>
        <taxon>Mytilinidiales</taxon>
        <taxon>Argynnaceae</taxon>
        <taxon>Lepidopterella</taxon>
    </lineage>
</organism>
<dbReference type="AlphaFoldDB" id="A0A8E2JFW5"/>
<name>A0A8E2JFW5_9PEZI</name>
<accession>A0A8E2JFW5</accession>
<dbReference type="PANTHER" id="PTHR33112">
    <property type="entry name" value="DOMAIN PROTEIN, PUTATIVE-RELATED"/>
    <property type="match status" value="1"/>
</dbReference>
<evidence type="ECO:0000259" key="1">
    <source>
        <dbReference type="Pfam" id="PF06985"/>
    </source>
</evidence>
<dbReference type="Proteomes" id="UP000250266">
    <property type="component" value="Unassembled WGS sequence"/>
</dbReference>
<evidence type="ECO:0000313" key="2">
    <source>
        <dbReference type="EMBL" id="OCK81059.1"/>
    </source>
</evidence>
<sequence>MGSPDTDITKWIYIDFKPLRLSEIPETERSPHFALLRQWLQTCDKQHPCKPSAQFWPTRVIFVGDSDFPVLKLWETKSEQERLLEEIGYIALSHRWGQPPSDEEKERFCTTSGNYDQRLGGFTMDKALKTFHHAVKVTRALGIKYLWIDALCIIQPTKGGKASDWNTEAKRMEEVFGSAYCTIVATSAENWTEGFLQPESRDLQTQDFLTHFQNDVDAGPLNQRAWVLQEISVPVQQERVLSRRIIHFTKNSIYWTCGSGVACENSGQIVLPNRRHRLYLDHEFPRRLRSAGYLSTIEAIQALLEQYAQSILSEKSDRKIAISGLLERMGKVLTTECGFGVFERFLSRLLLWRRLDGTDSDEADYKDQGFQNCEGKPAGNRHVVAVADSKDVGNLWFDMQTDTHSNICTMRCVVIWVGKHEEEDGKTCYILLVEETSSVNAYKRVGLGRIGARYVSEMRCEGKLF</sequence>
<feature type="domain" description="Heterokaryon incompatibility" evidence="1">
    <location>
        <begin position="89"/>
        <end position="230"/>
    </location>
</feature>
<dbReference type="InterPro" id="IPR010730">
    <property type="entry name" value="HET"/>
</dbReference>
<dbReference type="PANTHER" id="PTHR33112:SF10">
    <property type="entry name" value="TOL"/>
    <property type="match status" value="1"/>
</dbReference>
<dbReference type="OrthoDB" id="4161196at2759"/>